<evidence type="ECO:0000256" key="1">
    <source>
        <dbReference type="SAM" id="Phobius"/>
    </source>
</evidence>
<dbReference type="Gene3D" id="3.90.1200.10">
    <property type="match status" value="1"/>
</dbReference>
<dbReference type="SUPFAM" id="SSF56112">
    <property type="entry name" value="Protein kinase-like (PK-like)"/>
    <property type="match status" value="1"/>
</dbReference>
<dbReference type="InterPro" id="IPR011009">
    <property type="entry name" value="Kinase-like_dom_sf"/>
</dbReference>
<evidence type="ECO:0000313" key="3">
    <source>
        <dbReference type="EMBL" id="JAS84236.1"/>
    </source>
</evidence>
<dbReference type="Pfam" id="PF02958">
    <property type="entry name" value="EcKL"/>
    <property type="match status" value="1"/>
</dbReference>
<organism evidence="3">
    <name type="scientific">Homalodisca liturata</name>
    <dbReference type="NCBI Taxonomy" id="320908"/>
    <lineage>
        <taxon>Eukaryota</taxon>
        <taxon>Metazoa</taxon>
        <taxon>Ecdysozoa</taxon>
        <taxon>Arthropoda</taxon>
        <taxon>Hexapoda</taxon>
        <taxon>Insecta</taxon>
        <taxon>Pterygota</taxon>
        <taxon>Neoptera</taxon>
        <taxon>Paraneoptera</taxon>
        <taxon>Hemiptera</taxon>
        <taxon>Auchenorrhyncha</taxon>
        <taxon>Membracoidea</taxon>
        <taxon>Cicadellidae</taxon>
        <taxon>Cicadellinae</taxon>
        <taxon>Proconiini</taxon>
        <taxon>Homalodisca</taxon>
    </lineage>
</organism>
<dbReference type="PANTHER" id="PTHR11012:SF56">
    <property type="entry name" value="CHK KINASE-LIKE DOMAIN-CONTAINING PROTEIN-RELATED"/>
    <property type="match status" value="1"/>
</dbReference>
<evidence type="ECO:0000259" key="2">
    <source>
        <dbReference type="SMART" id="SM00587"/>
    </source>
</evidence>
<feature type="non-terminal residue" evidence="3">
    <location>
        <position position="1"/>
    </location>
</feature>
<dbReference type="PANTHER" id="PTHR11012">
    <property type="entry name" value="PROTEIN KINASE-LIKE DOMAIN-CONTAINING"/>
    <property type="match status" value="1"/>
</dbReference>
<protein>
    <recommendedName>
        <fullName evidence="2">CHK kinase-like domain-containing protein</fullName>
    </recommendedName>
</protein>
<dbReference type="SMART" id="SM00587">
    <property type="entry name" value="CHK"/>
    <property type="match status" value="1"/>
</dbReference>
<dbReference type="AlphaFoldDB" id="A0A1B6IBB6"/>
<keyword evidence="1" id="KW-0812">Transmembrane</keyword>
<reference evidence="3" key="1">
    <citation type="submission" date="2015-11" db="EMBL/GenBank/DDBJ databases">
        <title>De novo transcriptome assembly of four potential Pierce s Disease insect vectors from Arizona vineyards.</title>
        <authorList>
            <person name="Tassone E.E."/>
        </authorList>
    </citation>
    <scope>NUCLEOTIDE SEQUENCE</scope>
</reference>
<name>A0A1B6IBB6_9HEMI</name>
<feature type="transmembrane region" description="Helical" evidence="1">
    <location>
        <begin position="6"/>
        <end position="25"/>
    </location>
</feature>
<dbReference type="InterPro" id="IPR015897">
    <property type="entry name" value="CHK_kinase-like"/>
</dbReference>
<feature type="domain" description="CHK kinase-like" evidence="2">
    <location>
        <begin position="154"/>
        <end position="343"/>
    </location>
</feature>
<keyword evidence="1" id="KW-1133">Transmembrane helix</keyword>
<dbReference type="EMBL" id="GECU01017870">
    <property type="protein sequence ID" value="JAS89836.1"/>
    <property type="molecule type" value="Transcribed_RNA"/>
</dbReference>
<sequence length="431" mass="49709">SIYCKYCTVVVVVVVFVLGFIDVFVTNYSKTMGDGIPSWLDEKFLAASLQGEQCNEPKVSIFNFKIAPPTTIDGYSSDIFRVHVNYRREHCTQEQSKYLVVKVPDSTGLINILLGPISCEKEHLCYKVLLPKMMSKVKCAFAAESFHSIVDKVIVMEDLGKEYRLADRSKQLDFEHCKLVWATLAKYHASSVAIHDKNKEVIDFVATEVFFPEGGVLRQWIELGNRTLGESLEKKGHKEYADVFLSRIENIWDNLVENVKPQPGRLNVLNHGDLWLNNLFFKYNEAKEPVEVRFIDFQASRYSLPVMDLVYFLYGNAQYDVREYRQKELYSHYLEVLNRTLEELGRSERFTEQQLKEDLKSSIPWFIGILIFSVSLIVFSEFTHELPFNGLVADDFVSGKANPAILHALQGEEFNSRLPHYVRQYLAFIES</sequence>
<keyword evidence="1" id="KW-0472">Membrane</keyword>
<dbReference type="EMBL" id="GECU01023470">
    <property type="protein sequence ID" value="JAS84236.1"/>
    <property type="molecule type" value="Transcribed_RNA"/>
</dbReference>
<gene>
    <name evidence="4" type="ORF">g.20955</name>
    <name evidence="3" type="ORF">g.20957</name>
</gene>
<proteinExistence type="predicted"/>
<evidence type="ECO:0000313" key="4">
    <source>
        <dbReference type="EMBL" id="JAS89836.1"/>
    </source>
</evidence>
<dbReference type="InterPro" id="IPR004119">
    <property type="entry name" value="EcKL"/>
</dbReference>
<accession>A0A1B6IBB6</accession>